<evidence type="ECO:0000256" key="7">
    <source>
        <dbReference type="ARBA" id="ARBA00023125"/>
    </source>
</evidence>
<feature type="binding site" evidence="9">
    <location>
        <position position="136"/>
    </location>
    <ligand>
        <name>Zn(2+)</name>
        <dbReference type="ChEBI" id="CHEBI:29105"/>
    </ligand>
</feature>
<dbReference type="GO" id="GO:0008270">
    <property type="term" value="F:zinc ion binding"/>
    <property type="evidence" value="ECO:0007669"/>
    <property type="project" value="TreeGrafter"/>
</dbReference>
<evidence type="ECO:0000256" key="6">
    <source>
        <dbReference type="ARBA" id="ARBA00023015"/>
    </source>
</evidence>
<dbReference type="Pfam" id="PF01475">
    <property type="entry name" value="FUR"/>
    <property type="match status" value="1"/>
</dbReference>
<dbReference type="GO" id="GO:1900376">
    <property type="term" value="P:regulation of secondary metabolite biosynthetic process"/>
    <property type="evidence" value="ECO:0007669"/>
    <property type="project" value="TreeGrafter"/>
</dbReference>
<evidence type="ECO:0000256" key="9">
    <source>
        <dbReference type="PIRSR" id="PIRSR602481-1"/>
    </source>
</evidence>
<dbReference type="Gene3D" id="1.10.10.10">
    <property type="entry name" value="Winged helix-like DNA-binding domain superfamily/Winged helix DNA-binding domain"/>
    <property type="match status" value="1"/>
</dbReference>
<accession>A0A430A217</accession>
<keyword evidence="10" id="KW-0408">Iron</keyword>
<keyword evidence="9" id="KW-0479">Metal-binding</keyword>
<dbReference type="CDD" id="cd07153">
    <property type="entry name" value="Fur_like"/>
    <property type="match status" value="1"/>
</dbReference>
<feature type="binding site" evidence="10">
    <location>
        <position position="93"/>
    </location>
    <ligand>
        <name>Fe cation</name>
        <dbReference type="ChEBI" id="CHEBI:24875"/>
    </ligand>
</feature>
<sequence>MDQRIKTAMDVLKQSGFKYTRRREDIVTFLAAEDRYVGPIEVFVWMNERYKGMSYDTVYRNLRDFTEIGILEETELNGEKKYRFHCDTCADHHHHHFICTSCGATREIHLCPMDYFKEQLPGCVIESHRFEIFGKCDKCAKKQKTC</sequence>
<dbReference type="GO" id="GO:0000976">
    <property type="term" value="F:transcription cis-regulatory region binding"/>
    <property type="evidence" value="ECO:0007669"/>
    <property type="project" value="TreeGrafter"/>
</dbReference>
<dbReference type="RefSeq" id="WP_125982806.1">
    <property type="nucleotide sequence ID" value="NZ_NGJS01000001.1"/>
</dbReference>
<comment type="cofactor">
    <cofactor evidence="9">
        <name>Zn(2+)</name>
        <dbReference type="ChEBI" id="CHEBI:29105"/>
    </cofactor>
    <text evidence="9">Binds 1 zinc ion per subunit.</text>
</comment>
<dbReference type="PANTHER" id="PTHR33202">
    <property type="entry name" value="ZINC UPTAKE REGULATION PROTEIN"/>
    <property type="match status" value="1"/>
</dbReference>
<comment type="caution">
    <text evidence="11">The sequence shown here is derived from an EMBL/GenBank/DDBJ whole genome shotgun (WGS) entry which is preliminary data.</text>
</comment>
<evidence type="ECO:0000256" key="10">
    <source>
        <dbReference type="PIRSR" id="PIRSR602481-2"/>
    </source>
</evidence>
<dbReference type="OrthoDB" id="8659436at2"/>
<name>A0A430A217_9ENTE</name>
<organism evidence="11 12">
    <name type="scientific">Vagococcus vulneris</name>
    <dbReference type="NCBI Taxonomy" id="1977869"/>
    <lineage>
        <taxon>Bacteria</taxon>
        <taxon>Bacillati</taxon>
        <taxon>Bacillota</taxon>
        <taxon>Bacilli</taxon>
        <taxon>Lactobacillales</taxon>
        <taxon>Enterococcaceae</taxon>
        <taxon>Vagococcus</taxon>
    </lineage>
</organism>
<dbReference type="InterPro" id="IPR043135">
    <property type="entry name" value="Fur_C"/>
</dbReference>
<keyword evidence="12" id="KW-1185">Reference proteome</keyword>
<protein>
    <submittedName>
        <fullName evidence="11">Transcriptional repressor</fullName>
    </submittedName>
</protein>
<dbReference type="InterPro" id="IPR036390">
    <property type="entry name" value="WH_DNA-bd_sf"/>
</dbReference>
<evidence type="ECO:0000256" key="5">
    <source>
        <dbReference type="ARBA" id="ARBA00022833"/>
    </source>
</evidence>
<feature type="binding site" evidence="9">
    <location>
        <position position="102"/>
    </location>
    <ligand>
        <name>Zn(2+)</name>
        <dbReference type="ChEBI" id="CHEBI:29105"/>
    </ligand>
</feature>
<dbReference type="GO" id="GO:0005737">
    <property type="term" value="C:cytoplasm"/>
    <property type="evidence" value="ECO:0007669"/>
    <property type="project" value="UniProtKB-SubCell"/>
</dbReference>
<evidence type="ECO:0000313" key="11">
    <source>
        <dbReference type="EMBL" id="RSU00480.1"/>
    </source>
</evidence>
<dbReference type="EMBL" id="NGJS01000001">
    <property type="protein sequence ID" value="RSU00480.1"/>
    <property type="molecule type" value="Genomic_DNA"/>
</dbReference>
<proteinExistence type="inferred from homology"/>
<comment type="similarity">
    <text evidence="2">Belongs to the Fur family.</text>
</comment>
<keyword evidence="7" id="KW-0238">DNA-binding</keyword>
<dbReference type="GO" id="GO:0045892">
    <property type="term" value="P:negative regulation of DNA-templated transcription"/>
    <property type="evidence" value="ECO:0007669"/>
    <property type="project" value="TreeGrafter"/>
</dbReference>
<dbReference type="AlphaFoldDB" id="A0A430A217"/>
<keyword evidence="4" id="KW-0678">Repressor</keyword>
<evidence type="ECO:0000256" key="3">
    <source>
        <dbReference type="ARBA" id="ARBA00022490"/>
    </source>
</evidence>
<evidence type="ECO:0000313" key="12">
    <source>
        <dbReference type="Proteomes" id="UP000287857"/>
    </source>
</evidence>
<evidence type="ECO:0000256" key="4">
    <source>
        <dbReference type="ARBA" id="ARBA00022491"/>
    </source>
</evidence>
<feature type="binding site" evidence="10">
    <location>
        <position position="128"/>
    </location>
    <ligand>
        <name>Fe cation</name>
        <dbReference type="ChEBI" id="CHEBI:24875"/>
    </ligand>
</feature>
<evidence type="ECO:0000256" key="8">
    <source>
        <dbReference type="ARBA" id="ARBA00023163"/>
    </source>
</evidence>
<dbReference type="Proteomes" id="UP000287857">
    <property type="component" value="Unassembled WGS sequence"/>
</dbReference>
<evidence type="ECO:0000256" key="1">
    <source>
        <dbReference type="ARBA" id="ARBA00004496"/>
    </source>
</evidence>
<comment type="cofactor">
    <cofactor evidence="10">
        <name>Mn(2+)</name>
        <dbReference type="ChEBI" id="CHEBI:29035"/>
    </cofactor>
    <cofactor evidence="10">
        <name>Fe(2+)</name>
        <dbReference type="ChEBI" id="CHEBI:29033"/>
    </cofactor>
    <text evidence="10">Binds 1 Mn(2+) or Fe(2+) ion per subunit.</text>
</comment>
<keyword evidence="6" id="KW-0805">Transcription regulation</keyword>
<gene>
    <name evidence="11" type="ORF">CBF37_00260</name>
</gene>
<feature type="binding site" evidence="9">
    <location>
        <position position="99"/>
    </location>
    <ligand>
        <name>Zn(2+)</name>
        <dbReference type="ChEBI" id="CHEBI:29105"/>
    </ligand>
</feature>
<dbReference type="InterPro" id="IPR002481">
    <property type="entry name" value="FUR"/>
</dbReference>
<dbReference type="InterPro" id="IPR036388">
    <property type="entry name" value="WH-like_DNA-bd_sf"/>
</dbReference>
<keyword evidence="8" id="KW-0804">Transcription</keyword>
<evidence type="ECO:0000256" key="2">
    <source>
        <dbReference type="ARBA" id="ARBA00007957"/>
    </source>
</evidence>
<keyword evidence="5 9" id="KW-0862">Zinc</keyword>
<dbReference type="GO" id="GO:0003700">
    <property type="term" value="F:DNA-binding transcription factor activity"/>
    <property type="evidence" value="ECO:0007669"/>
    <property type="project" value="InterPro"/>
</dbReference>
<keyword evidence="3" id="KW-0963">Cytoplasm</keyword>
<reference evidence="11 12" key="1">
    <citation type="submission" date="2017-05" db="EMBL/GenBank/DDBJ databases">
        <title>Vagococcus spp. assemblies.</title>
        <authorList>
            <person name="Gulvik C.A."/>
        </authorList>
    </citation>
    <scope>NUCLEOTIDE SEQUENCE [LARGE SCALE GENOMIC DNA]</scope>
    <source>
        <strain evidence="11 12">SS1995</strain>
    </source>
</reference>
<dbReference type="Gene3D" id="3.30.1490.190">
    <property type="match status" value="1"/>
</dbReference>
<dbReference type="PANTHER" id="PTHR33202:SF1">
    <property type="entry name" value="FERRIC UPTAKE REGULATION PROTEIN"/>
    <property type="match status" value="1"/>
</dbReference>
<comment type="subcellular location">
    <subcellularLocation>
        <location evidence="1">Cytoplasm</location>
    </subcellularLocation>
</comment>
<feature type="binding site" evidence="9">
    <location>
        <position position="139"/>
    </location>
    <ligand>
        <name>Zn(2+)</name>
        <dbReference type="ChEBI" id="CHEBI:29105"/>
    </ligand>
</feature>
<dbReference type="SUPFAM" id="SSF46785">
    <property type="entry name" value="Winged helix' DNA-binding domain"/>
    <property type="match status" value="1"/>
</dbReference>